<dbReference type="Proteomes" id="UP000181941">
    <property type="component" value="Unassembled WGS sequence"/>
</dbReference>
<keyword evidence="1" id="KW-1133">Transmembrane helix</keyword>
<protein>
    <submittedName>
        <fullName evidence="2">Uncharacterized protein</fullName>
    </submittedName>
</protein>
<organism evidence="2 3">
    <name type="scientific">Candidatus Magasanikbacteria bacterium CG1_02_32_51</name>
    <dbReference type="NCBI Taxonomy" id="1805238"/>
    <lineage>
        <taxon>Bacteria</taxon>
        <taxon>Candidatus Magasanikiibacteriota</taxon>
    </lineage>
</organism>
<accession>A0A1J4U7F7</accession>
<name>A0A1J4U7F7_9BACT</name>
<proteinExistence type="predicted"/>
<dbReference type="AlphaFoldDB" id="A0A1J4U7F7"/>
<comment type="caution">
    <text evidence="2">The sequence shown here is derived from an EMBL/GenBank/DDBJ whole genome shotgun (WGS) entry which is preliminary data.</text>
</comment>
<dbReference type="EMBL" id="MNVC01000004">
    <property type="protein sequence ID" value="OIO20474.1"/>
    <property type="molecule type" value="Genomic_DNA"/>
</dbReference>
<keyword evidence="1" id="KW-0472">Membrane</keyword>
<gene>
    <name evidence="2" type="ORF">AUJ23_00305</name>
</gene>
<evidence type="ECO:0000313" key="3">
    <source>
        <dbReference type="Proteomes" id="UP000181941"/>
    </source>
</evidence>
<feature type="transmembrane region" description="Helical" evidence="1">
    <location>
        <begin position="127"/>
        <end position="153"/>
    </location>
</feature>
<reference evidence="2 3" key="1">
    <citation type="journal article" date="2016" name="Environ. Microbiol.">
        <title>Genomic resolution of a cold subsurface aquifer community provides metabolic insights for novel microbes adapted to high CO concentrations.</title>
        <authorList>
            <person name="Probst A.J."/>
            <person name="Castelle C.J."/>
            <person name="Singh A."/>
            <person name="Brown C.T."/>
            <person name="Anantharaman K."/>
            <person name="Sharon I."/>
            <person name="Hug L.A."/>
            <person name="Burstein D."/>
            <person name="Emerson J.B."/>
            <person name="Thomas B.C."/>
            <person name="Banfield J.F."/>
        </authorList>
    </citation>
    <scope>NUCLEOTIDE SEQUENCE [LARGE SCALE GENOMIC DNA]</scope>
    <source>
        <strain evidence="2">CG1_02_32_51</strain>
    </source>
</reference>
<keyword evidence="1" id="KW-0812">Transmembrane</keyword>
<sequence>MKKILLFSSLSAIILGLLLVIGGIGGLVFTYKNVVRENITTSKDANIANVPVRGPFTIKAQADTIREHVLRITEGKTFSEMPQQIPKLDENGKPILDKDGKNVMTENTTRNIWITATTLMTALNLGMLAYAFFSLTLLFGLFSVWIGIIFFILSQKIVKSLF</sequence>
<evidence type="ECO:0000313" key="2">
    <source>
        <dbReference type="EMBL" id="OIO20474.1"/>
    </source>
</evidence>
<evidence type="ECO:0000256" key="1">
    <source>
        <dbReference type="SAM" id="Phobius"/>
    </source>
</evidence>
<dbReference type="STRING" id="1805238.AUJ23_00305"/>